<sequence length="83" mass="9652">MRGSTADSIGSARHRTGRRSTRWEFLKSRRTKRVPQLTDRWELHCSFLFPCLICSTPVEDIVPEENVDNLLEAEEVQVYDDCP</sequence>
<keyword evidence="3" id="KW-1185">Reference proteome</keyword>
<comment type="caution">
    <text evidence="2">The sequence shown here is derived from an EMBL/GenBank/DDBJ whole genome shotgun (WGS) entry which is preliminary data.</text>
</comment>
<organism evidence="2 3">
    <name type="scientific">Portunus trituberculatus</name>
    <name type="common">Swimming crab</name>
    <name type="synonym">Neptunus trituberculatus</name>
    <dbReference type="NCBI Taxonomy" id="210409"/>
    <lineage>
        <taxon>Eukaryota</taxon>
        <taxon>Metazoa</taxon>
        <taxon>Ecdysozoa</taxon>
        <taxon>Arthropoda</taxon>
        <taxon>Crustacea</taxon>
        <taxon>Multicrustacea</taxon>
        <taxon>Malacostraca</taxon>
        <taxon>Eumalacostraca</taxon>
        <taxon>Eucarida</taxon>
        <taxon>Decapoda</taxon>
        <taxon>Pleocyemata</taxon>
        <taxon>Brachyura</taxon>
        <taxon>Eubrachyura</taxon>
        <taxon>Portunoidea</taxon>
        <taxon>Portunidae</taxon>
        <taxon>Portuninae</taxon>
        <taxon>Portunus</taxon>
    </lineage>
</organism>
<name>A0A5B7FZ69_PORTR</name>
<evidence type="ECO:0000256" key="1">
    <source>
        <dbReference type="SAM" id="MobiDB-lite"/>
    </source>
</evidence>
<gene>
    <name evidence="2" type="ORF">E2C01_045779</name>
</gene>
<evidence type="ECO:0000313" key="3">
    <source>
        <dbReference type="Proteomes" id="UP000324222"/>
    </source>
</evidence>
<dbReference type="EMBL" id="VSRR010010511">
    <property type="protein sequence ID" value="MPC51922.1"/>
    <property type="molecule type" value="Genomic_DNA"/>
</dbReference>
<protein>
    <submittedName>
        <fullName evidence="2">Uncharacterized protein</fullName>
    </submittedName>
</protein>
<proteinExistence type="predicted"/>
<reference evidence="2 3" key="1">
    <citation type="submission" date="2019-05" db="EMBL/GenBank/DDBJ databases">
        <title>Another draft genome of Portunus trituberculatus and its Hox gene families provides insights of decapod evolution.</title>
        <authorList>
            <person name="Jeong J.-H."/>
            <person name="Song I."/>
            <person name="Kim S."/>
            <person name="Choi T."/>
            <person name="Kim D."/>
            <person name="Ryu S."/>
            <person name="Kim W."/>
        </authorList>
    </citation>
    <scope>NUCLEOTIDE SEQUENCE [LARGE SCALE GENOMIC DNA]</scope>
    <source>
        <tissue evidence="2">Muscle</tissue>
    </source>
</reference>
<feature type="region of interest" description="Disordered" evidence="1">
    <location>
        <begin position="1"/>
        <end position="20"/>
    </location>
</feature>
<evidence type="ECO:0000313" key="2">
    <source>
        <dbReference type="EMBL" id="MPC51922.1"/>
    </source>
</evidence>
<dbReference type="AlphaFoldDB" id="A0A5B7FZ69"/>
<dbReference type="Proteomes" id="UP000324222">
    <property type="component" value="Unassembled WGS sequence"/>
</dbReference>
<accession>A0A5B7FZ69</accession>